<evidence type="ECO:0000259" key="5">
    <source>
        <dbReference type="PROSITE" id="PS50893"/>
    </source>
</evidence>
<name>A0A6V7RFA1_9STAP</name>
<keyword evidence="3 6" id="KW-0067">ATP-binding</keyword>
<gene>
    <name evidence="6" type="primary">yheS_2</name>
    <name evidence="6" type="ORF">JEODO184_00958</name>
</gene>
<evidence type="ECO:0000256" key="4">
    <source>
        <dbReference type="SAM" id="Coils"/>
    </source>
</evidence>
<dbReference type="PROSITE" id="PS00211">
    <property type="entry name" value="ABC_TRANSPORTER_1"/>
    <property type="match status" value="2"/>
</dbReference>
<keyword evidence="7" id="KW-1185">Reference proteome</keyword>
<dbReference type="InterPro" id="IPR032524">
    <property type="entry name" value="ABC_tran_C"/>
</dbReference>
<dbReference type="Pfam" id="PF16326">
    <property type="entry name" value="ABC_tran_CTD"/>
    <property type="match status" value="1"/>
</dbReference>
<feature type="domain" description="ABC transporter" evidence="5">
    <location>
        <begin position="329"/>
        <end position="558"/>
    </location>
</feature>
<dbReference type="SMART" id="SM00382">
    <property type="entry name" value="AAA"/>
    <property type="match status" value="2"/>
</dbReference>
<dbReference type="CDD" id="cd03221">
    <property type="entry name" value="ABCF_EF-3"/>
    <property type="match status" value="2"/>
</dbReference>
<feature type="domain" description="ABC transporter" evidence="5">
    <location>
        <begin position="4"/>
        <end position="263"/>
    </location>
</feature>
<dbReference type="GO" id="GO:0005524">
    <property type="term" value="F:ATP binding"/>
    <property type="evidence" value="ECO:0007669"/>
    <property type="project" value="UniProtKB-KW"/>
</dbReference>
<dbReference type="Proteomes" id="UP000589351">
    <property type="component" value="Unassembled WGS sequence"/>
</dbReference>
<evidence type="ECO:0000256" key="1">
    <source>
        <dbReference type="ARBA" id="ARBA00022737"/>
    </source>
</evidence>
<evidence type="ECO:0000256" key="3">
    <source>
        <dbReference type="ARBA" id="ARBA00022840"/>
    </source>
</evidence>
<dbReference type="Gene3D" id="3.40.50.300">
    <property type="entry name" value="P-loop containing nucleotide triphosphate hydrolases"/>
    <property type="match status" value="2"/>
</dbReference>
<dbReference type="FunFam" id="3.40.50.300:FF:000011">
    <property type="entry name" value="Putative ABC transporter ATP-binding component"/>
    <property type="match status" value="1"/>
</dbReference>
<dbReference type="PROSITE" id="PS50893">
    <property type="entry name" value="ABC_TRANSPORTER_2"/>
    <property type="match status" value="2"/>
</dbReference>
<dbReference type="EMBL" id="CAJEWD010000006">
    <property type="protein sequence ID" value="CAD2075869.1"/>
    <property type="molecule type" value="Genomic_DNA"/>
</dbReference>
<dbReference type="InterPro" id="IPR017871">
    <property type="entry name" value="ABC_transporter-like_CS"/>
</dbReference>
<comment type="caution">
    <text evidence="6">The sequence shown here is derived from an EMBL/GenBank/DDBJ whole genome shotgun (WGS) entry which is preliminary data.</text>
</comment>
<feature type="coiled-coil region" evidence="4">
    <location>
        <begin position="559"/>
        <end position="640"/>
    </location>
</feature>
<dbReference type="InterPro" id="IPR051309">
    <property type="entry name" value="ABCF_ATPase"/>
</dbReference>
<reference evidence="6 7" key="1">
    <citation type="submission" date="2020-07" db="EMBL/GenBank/DDBJ databases">
        <authorList>
            <person name="Criscuolo A."/>
        </authorList>
    </citation>
    <scope>NUCLEOTIDE SEQUENCE [LARGE SCALE GENOMIC DNA]</scope>
    <source>
        <strain evidence="6">CIP111649</strain>
    </source>
</reference>
<proteinExistence type="predicted"/>
<dbReference type="PANTHER" id="PTHR42855:SF2">
    <property type="entry name" value="DRUG RESISTANCE ABC TRANSPORTER,ATP-BINDING PROTEIN"/>
    <property type="match status" value="1"/>
</dbReference>
<keyword evidence="2" id="KW-0547">Nucleotide-binding</keyword>
<protein>
    <submittedName>
        <fullName evidence="6">Putative ABC transporter ATP-binding protein YheS</fullName>
    </submittedName>
</protein>
<accession>A0A6V7RFA1</accession>
<dbReference type="FunFam" id="3.40.50.300:FF:000309">
    <property type="entry name" value="ABC transporter ATP-binding protein"/>
    <property type="match status" value="1"/>
</dbReference>
<dbReference type="SUPFAM" id="SSF52540">
    <property type="entry name" value="P-loop containing nucleoside triphosphate hydrolases"/>
    <property type="match status" value="2"/>
</dbReference>
<dbReference type="GO" id="GO:0016887">
    <property type="term" value="F:ATP hydrolysis activity"/>
    <property type="evidence" value="ECO:0007669"/>
    <property type="project" value="InterPro"/>
</dbReference>
<dbReference type="InterPro" id="IPR003593">
    <property type="entry name" value="AAA+_ATPase"/>
</dbReference>
<evidence type="ECO:0000313" key="6">
    <source>
        <dbReference type="EMBL" id="CAD2075869.1"/>
    </source>
</evidence>
<keyword evidence="4" id="KW-0175">Coiled coil</keyword>
<dbReference type="GO" id="GO:0003677">
    <property type="term" value="F:DNA binding"/>
    <property type="evidence" value="ECO:0007669"/>
    <property type="project" value="InterPro"/>
</dbReference>
<dbReference type="RefSeq" id="WP_185125481.1">
    <property type="nucleotide sequence ID" value="NZ_CAJEWD010000006.1"/>
</dbReference>
<dbReference type="AlphaFoldDB" id="A0A6V7RFA1"/>
<dbReference type="InterPro" id="IPR032781">
    <property type="entry name" value="ABC_tran_Xtn"/>
</dbReference>
<keyword evidence="1" id="KW-0677">Repeat</keyword>
<evidence type="ECO:0000256" key="2">
    <source>
        <dbReference type="ARBA" id="ARBA00022741"/>
    </source>
</evidence>
<dbReference type="InterPro" id="IPR027417">
    <property type="entry name" value="P-loop_NTPase"/>
</dbReference>
<organism evidence="6 7">
    <name type="scientific">Jeotgalicoccus meleagridis</name>
    <dbReference type="NCBI Taxonomy" id="2759181"/>
    <lineage>
        <taxon>Bacteria</taxon>
        <taxon>Bacillati</taxon>
        <taxon>Bacillota</taxon>
        <taxon>Bacilli</taxon>
        <taxon>Bacillales</taxon>
        <taxon>Staphylococcaceae</taxon>
        <taxon>Jeotgalicoccus</taxon>
    </lineage>
</organism>
<sequence>MILLQLGNISKAYGTNTIFEHIDLEVKSGETLGIVGKNGAGKSTLMKVMADVLTYDSGTLSMPKNVNHGYLSQQMTLESSETVKKEMEKPFLHILKMQDEMVKIAEWLSSHEYTDNDYDEQLKRYETIQLEFERLDGYTVDAQIRSVLLGLQFTDSDLDKKVDDFSGGQKTRLALGKMLLHRPDLLLLDEPTNHLDMETVEWLEQYLKNYSGAVVIISHDRYFLDRTVDKIFELELERGTLYHTNYSGYVKEKEKNYRLKMKQYEREQSEIKRLETFIDKNIARASTSGMAKDRRKKLEMMDKMDKPFIDRSSADFRFTIQRESGNDVLRVKDLTIGYEDLILRKDLSFNLDKGERLAILGPNGIGKSTLAKTIAKIIPKLSGDIQYGTNVTIGYYDQKQAEFVSQNTVLEELWKDYPSMKESDVRKILGRFLFTQDDVMKRVNDLSGGEKARIQLAKLMLEENNLLILDEPTNHLDIDSKEVLEQALENFPGTIIVVSHDRYFIDKIANRVMEIEPHKVLLVNGDYSYFLHKKKELEFSVPVETTEKKEEVGLDYQAQKQRRNDMKRIKRQSEELQDEIQKLEIELDTIEDKLVAPEVFNDYEKAQELNERLEQVNQSIEKAMAEWEKAEDKLSEIENY</sequence>
<dbReference type="InterPro" id="IPR003439">
    <property type="entry name" value="ABC_transporter-like_ATP-bd"/>
</dbReference>
<dbReference type="Gene3D" id="1.10.287.380">
    <property type="entry name" value="Valyl-tRNA synthetase, C-terminal domain"/>
    <property type="match status" value="1"/>
</dbReference>
<dbReference type="PANTHER" id="PTHR42855">
    <property type="entry name" value="ABC TRANSPORTER ATP-BINDING SUBUNIT"/>
    <property type="match status" value="1"/>
</dbReference>
<dbReference type="InterPro" id="IPR037118">
    <property type="entry name" value="Val-tRNA_synth_C_sf"/>
</dbReference>
<dbReference type="Pfam" id="PF00005">
    <property type="entry name" value="ABC_tran"/>
    <property type="match status" value="2"/>
</dbReference>
<evidence type="ECO:0000313" key="7">
    <source>
        <dbReference type="Proteomes" id="UP000589351"/>
    </source>
</evidence>
<dbReference type="Pfam" id="PF12848">
    <property type="entry name" value="ABC_tran_Xtn"/>
    <property type="match status" value="1"/>
</dbReference>